<proteinExistence type="predicted"/>
<protein>
    <submittedName>
        <fullName evidence="1">Uncharacterized protein</fullName>
    </submittedName>
</protein>
<dbReference type="EMBL" id="JACJIE010000006">
    <property type="protein sequence ID" value="MBA8944770.1"/>
    <property type="molecule type" value="Genomic_DNA"/>
</dbReference>
<evidence type="ECO:0000313" key="2">
    <source>
        <dbReference type="Proteomes" id="UP000530412"/>
    </source>
</evidence>
<sequence length="79" mass="8892">MIQENGASCILTIVNDHKIIRAWIPQVIDSFQQVAVSHSGSNMVERPNRQYFLTNIRAYRSHAIAKLIDMQVGDVHASS</sequence>
<dbReference type="Proteomes" id="UP000530412">
    <property type="component" value="Unassembled WGS sequence"/>
</dbReference>
<name>A0AA40SEP7_9ACTN</name>
<gene>
    <name evidence="1" type="ORF">FHS33_003208</name>
</gene>
<dbReference type="AlphaFoldDB" id="A0AA40SEP7"/>
<reference evidence="1 2" key="1">
    <citation type="submission" date="2020-08" db="EMBL/GenBank/DDBJ databases">
        <title>Genomic Encyclopedia of Type Strains, Phase III (KMG-III): the genomes of soil and plant-associated and newly described type strains.</title>
        <authorList>
            <person name="Whitman W."/>
        </authorList>
    </citation>
    <scope>NUCLEOTIDE SEQUENCE [LARGE SCALE GENOMIC DNA]</scope>
    <source>
        <strain evidence="1 2">CECT 3271</strain>
    </source>
</reference>
<evidence type="ECO:0000313" key="1">
    <source>
        <dbReference type="EMBL" id="MBA8944770.1"/>
    </source>
</evidence>
<comment type="caution">
    <text evidence="1">The sequence shown here is derived from an EMBL/GenBank/DDBJ whole genome shotgun (WGS) entry which is preliminary data.</text>
</comment>
<dbReference type="RefSeq" id="WP_142192808.1">
    <property type="nucleotide sequence ID" value="NZ_BMSU01000012.1"/>
</dbReference>
<organism evidence="1 2">
    <name type="scientific">Streptomyces calvus</name>
    <dbReference type="NCBI Taxonomy" id="67282"/>
    <lineage>
        <taxon>Bacteria</taxon>
        <taxon>Bacillati</taxon>
        <taxon>Actinomycetota</taxon>
        <taxon>Actinomycetes</taxon>
        <taxon>Kitasatosporales</taxon>
        <taxon>Streptomycetaceae</taxon>
        <taxon>Streptomyces</taxon>
    </lineage>
</organism>
<accession>A0AA40SEP7</accession>